<protein>
    <recommendedName>
        <fullName evidence="1">DUF7708 domain-containing protein</fullName>
    </recommendedName>
</protein>
<reference evidence="2" key="1">
    <citation type="submission" date="2018-03" db="EMBL/GenBank/DDBJ databases">
        <authorList>
            <person name="Guldener U."/>
        </authorList>
    </citation>
    <scope>NUCLEOTIDE SEQUENCE</scope>
</reference>
<keyword evidence="3" id="KW-1185">Reference proteome</keyword>
<comment type="caution">
    <text evidence="2">The sequence shown here is derived from an EMBL/GenBank/DDBJ whole genome shotgun (WGS) entry which is preliminary data.</text>
</comment>
<dbReference type="Pfam" id="PF24809">
    <property type="entry name" value="DUF7708"/>
    <property type="match status" value="1"/>
</dbReference>
<sequence length="604" mass="68254">MSLAEPTPGDLVERFSWEVEARQRTEADTAEYDQLRSDFLSERDRRARERKRDIERIEERFSATRSDDAIIFNKAKAQLLVSMRKFQSFVTGARGNEVPTCWDDVMSAAAEAQSQWETTGKESRIGRVKGWVQKMCNGLNNHATALQMLPSQSEYVSIIAGAVTLIIKASANYINISESFAKGMIEINDAVGLENLSHVYDTPVIQQLAMRLYAQIFIYLIKFMTWFTDRSRTRLLKSFNENSLSAFEEELAQVKLISNLLSRQIQLHMSADVHVSKLMLEDLSADISYLLKFSEAGQRESRVRDAVNVELLRDVFRSQLEKTKEEMKECLLGVMGEYNETMRTAISGGGMMDLLEQQASLSMIAASQISAADADCDHNSRLEHIRARLPRNSGNNSPEPLSAPYIDIRFESRHFEDYFTWEHVHPHLETAAPLFADATFVGRLNLFTTTTESQLLYAHGQYHPQAMDILQKSASVYASLARNAGVPVVSYFCELSHDEPPANRTRESVELSAVPYAMIRQLINILPAQSHDEDVDLSTSRFSTLDGTLRTWREALLLFKDLVRCVRLPALIFVIHGINLLEDYVEHSTSKGLESLGPGISCQT</sequence>
<dbReference type="EMBL" id="ONZQ02000009">
    <property type="protein sequence ID" value="SPO04178.1"/>
    <property type="molecule type" value="Genomic_DNA"/>
</dbReference>
<name>A0AAE8N392_9PEZI</name>
<evidence type="ECO:0000313" key="3">
    <source>
        <dbReference type="Proteomes" id="UP001187682"/>
    </source>
</evidence>
<proteinExistence type="predicted"/>
<gene>
    <name evidence="2" type="ORF">DNG_06861</name>
</gene>
<evidence type="ECO:0000313" key="2">
    <source>
        <dbReference type="EMBL" id="SPO04178.1"/>
    </source>
</evidence>
<dbReference type="AlphaFoldDB" id="A0AAE8N392"/>
<organism evidence="2 3">
    <name type="scientific">Cephalotrichum gorgonifer</name>
    <dbReference type="NCBI Taxonomy" id="2041049"/>
    <lineage>
        <taxon>Eukaryota</taxon>
        <taxon>Fungi</taxon>
        <taxon>Dikarya</taxon>
        <taxon>Ascomycota</taxon>
        <taxon>Pezizomycotina</taxon>
        <taxon>Sordariomycetes</taxon>
        <taxon>Hypocreomycetidae</taxon>
        <taxon>Microascales</taxon>
        <taxon>Microascaceae</taxon>
        <taxon>Cephalotrichum</taxon>
    </lineage>
</organism>
<evidence type="ECO:0000259" key="1">
    <source>
        <dbReference type="Pfam" id="PF24809"/>
    </source>
</evidence>
<feature type="domain" description="DUF7708" evidence="1">
    <location>
        <begin position="131"/>
        <end position="263"/>
    </location>
</feature>
<accession>A0AAE8N392</accession>
<dbReference type="Proteomes" id="UP001187682">
    <property type="component" value="Unassembled WGS sequence"/>
</dbReference>
<dbReference type="InterPro" id="IPR056125">
    <property type="entry name" value="DUF7708"/>
</dbReference>